<evidence type="ECO:0000256" key="7">
    <source>
        <dbReference type="ARBA" id="ARBA00037904"/>
    </source>
</evidence>
<comment type="caution">
    <text evidence="11">The sequence shown here is derived from an EMBL/GenBank/DDBJ whole genome shotgun (WGS) entry which is preliminary data.</text>
</comment>
<dbReference type="EMBL" id="JAAHFQ010000471">
    <property type="protein sequence ID" value="NER30019.1"/>
    <property type="molecule type" value="Genomic_DNA"/>
</dbReference>
<dbReference type="InterPro" id="IPR001173">
    <property type="entry name" value="Glyco_trans_2-like"/>
</dbReference>
<dbReference type="GO" id="GO:0016757">
    <property type="term" value="F:glycosyltransferase activity"/>
    <property type="evidence" value="ECO:0007669"/>
    <property type="project" value="UniProtKB-KW"/>
</dbReference>
<dbReference type="Pfam" id="PF00535">
    <property type="entry name" value="Glycos_transf_2"/>
    <property type="match status" value="1"/>
</dbReference>
<evidence type="ECO:0000256" key="6">
    <source>
        <dbReference type="ARBA" id="ARBA00037281"/>
    </source>
</evidence>
<keyword evidence="4 11" id="KW-0808">Transferase</keyword>
<name>A0A6B3NA97_9CYAN</name>
<keyword evidence="2" id="KW-1003">Cell membrane</keyword>
<dbReference type="GO" id="GO:0005886">
    <property type="term" value="C:plasma membrane"/>
    <property type="evidence" value="ECO:0007669"/>
    <property type="project" value="UniProtKB-SubCell"/>
</dbReference>
<accession>A0A6B3NA97</accession>
<evidence type="ECO:0000256" key="2">
    <source>
        <dbReference type="ARBA" id="ARBA00022475"/>
    </source>
</evidence>
<comment type="similarity">
    <text evidence="8">Belongs to the glycosyltransferase 2 family. CrtQ subfamily.</text>
</comment>
<organism evidence="11">
    <name type="scientific">Symploca sp. SIO1C4</name>
    <dbReference type="NCBI Taxonomy" id="2607765"/>
    <lineage>
        <taxon>Bacteria</taxon>
        <taxon>Bacillati</taxon>
        <taxon>Cyanobacteriota</taxon>
        <taxon>Cyanophyceae</taxon>
        <taxon>Coleofasciculales</taxon>
        <taxon>Coleofasciculaceae</taxon>
        <taxon>Symploca</taxon>
    </lineage>
</organism>
<sequence length="227" mass="24809">MATSQISIIIPVLNEASKIAETLANAYNASNVEVIVVDGGSQDQTIEIALSFGAQVLSSPAGRANQMNTGALAASGEILLFLHGDTRLPTNFDTLIRQAIASPDTIAGAFELRIDSHMGGLRLIEKIVNARSHWFSMPYGDQAIFLQKSVFQEIGGFPNLPIMEDFELMRRLRGLGKIAIVSATVLTSGRRWQKLGVVKTTLINQLIIIGYFLGVPPKILVRCYRRR</sequence>
<keyword evidence="5" id="KW-0472">Membrane</keyword>
<dbReference type="InterPro" id="IPR026461">
    <property type="entry name" value="Trfase_2_rSAM/seldom_assoc"/>
</dbReference>
<dbReference type="PANTHER" id="PTHR43646">
    <property type="entry name" value="GLYCOSYLTRANSFERASE"/>
    <property type="match status" value="1"/>
</dbReference>
<proteinExistence type="inferred from homology"/>
<protein>
    <recommendedName>
        <fullName evidence="9">4,4'-diaponeurosporenoate glycosyltransferase</fullName>
    </recommendedName>
</protein>
<feature type="domain" description="Glycosyltransferase 2-like" evidence="10">
    <location>
        <begin position="7"/>
        <end position="108"/>
    </location>
</feature>
<keyword evidence="3" id="KW-0328">Glycosyltransferase</keyword>
<evidence type="ECO:0000259" key="10">
    <source>
        <dbReference type="Pfam" id="PF00535"/>
    </source>
</evidence>
<dbReference type="Gene3D" id="3.90.550.10">
    <property type="entry name" value="Spore Coat Polysaccharide Biosynthesis Protein SpsA, Chain A"/>
    <property type="match status" value="1"/>
</dbReference>
<comment type="subcellular location">
    <subcellularLocation>
        <location evidence="1">Cell membrane</location>
    </subcellularLocation>
</comment>
<dbReference type="PANTHER" id="PTHR43646:SF2">
    <property type="entry name" value="GLYCOSYLTRANSFERASE 2-LIKE DOMAIN-CONTAINING PROTEIN"/>
    <property type="match status" value="1"/>
</dbReference>
<evidence type="ECO:0000256" key="4">
    <source>
        <dbReference type="ARBA" id="ARBA00022679"/>
    </source>
</evidence>
<comment type="function">
    <text evidence="6">Catalyzes the glycosylation of 4,4'-diaponeurosporenoate, i.e. the esterification of glucose at the C1'' position with the carboxyl group of 4,4'-diaponeurosporenic acid, to form glycosyl-4,4'-diaponeurosporenoate. This is a step in the biosynthesis of staphyloxanthin, an orange pigment present in most staphylococci strains.</text>
</comment>
<dbReference type="NCBIfam" id="TIGR04283">
    <property type="entry name" value="glyco_like_mftF"/>
    <property type="match status" value="1"/>
</dbReference>
<gene>
    <name evidence="11" type="ORF">F6J89_20970</name>
</gene>
<dbReference type="AlphaFoldDB" id="A0A6B3NA97"/>
<dbReference type="SUPFAM" id="SSF53448">
    <property type="entry name" value="Nucleotide-diphospho-sugar transferases"/>
    <property type="match status" value="1"/>
</dbReference>
<evidence type="ECO:0000256" key="9">
    <source>
        <dbReference type="ARBA" id="ARBA00040345"/>
    </source>
</evidence>
<comment type="pathway">
    <text evidence="7">Carotenoid biosynthesis; staphyloxanthin biosynthesis; staphyloxanthin from farnesyl diphosphate: step 4/5.</text>
</comment>
<dbReference type="CDD" id="cd02522">
    <property type="entry name" value="GT_2_like_a"/>
    <property type="match status" value="1"/>
</dbReference>
<evidence type="ECO:0000256" key="5">
    <source>
        <dbReference type="ARBA" id="ARBA00023136"/>
    </source>
</evidence>
<evidence type="ECO:0000256" key="8">
    <source>
        <dbReference type="ARBA" id="ARBA00038120"/>
    </source>
</evidence>
<evidence type="ECO:0000313" key="11">
    <source>
        <dbReference type="EMBL" id="NER30019.1"/>
    </source>
</evidence>
<evidence type="ECO:0000256" key="3">
    <source>
        <dbReference type="ARBA" id="ARBA00022676"/>
    </source>
</evidence>
<dbReference type="InterPro" id="IPR029044">
    <property type="entry name" value="Nucleotide-diphossugar_trans"/>
</dbReference>
<evidence type="ECO:0000256" key="1">
    <source>
        <dbReference type="ARBA" id="ARBA00004236"/>
    </source>
</evidence>
<reference evidence="11" key="1">
    <citation type="submission" date="2019-11" db="EMBL/GenBank/DDBJ databases">
        <title>Genomic insights into an expanded diversity of filamentous marine cyanobacteria reveals the extraordinary biosynthetic potential of Moorea and Okeania.</title>
        <authorList>
            <person name="Ferreira Leao T."/>
            <person name="Wang M."/>
            <person name="Moss N."/>
            <person name="Da Silva R."/>
            <person name="Sanders J."/>
            <person name="Nurk S."/>
            <person name="Gurevich A."/>
            <person name="Humphrey G."/>
            <person name="Reher R."/>
            <person name="Zhu Q."/>
            <person name="Belda-Ferre P."/>
            <person name="Glukhov E."/>
            <person name="Rex R."/>
            <person name="Dorrestein P.C."/>
            <person name="Knight R."/>
            <person name="Pevzner P."/>
            <person name="Gerwick W.H."/>
            <person name="Gerwick L."/>
        </authorList>
    </citation>
    <scope>NUCLEOTIDE SEQUENCE</scope>
    <source>
        <strain evidence="11">SIO1C4</strain>
    </source>
</reference>